<feature type="transmembrane region" description="Helical" evidence="6">
    <location>
        <begin position="321"/>
        <end position="343"/>
    </location>
</feature>
<accession>A0ABX7PZL8</accession>
<evidence type="ECO:0000256" key="3">
    <source>
        <dbReference type="ARBA" id="ARBA00022692"/>
    </source>
</evidence>
<gene>
    <name evidence="7" type="ORF">JZM60_10400</name>
</gene>
<feature type="transmembrane region" description="Helical" evidence="6">
    <location>
        <begin position="49"/>
        <end position="68"/>
    </location>
</feature>
<evidence type="ECO:0000256" key="4">
    <source>
        <dbReference type="ARBA" id="ARBA00022989"/>
    </source>
</evidence>
<keyword evidence="8" id="KW-1185">Reference proteome</keyword>
<feature type="transmembrane region" description="Helical" evidence="6">
    <location>
        <begin position="202"/>
        <end position="231"/>
    </location>
</feature>
<evidence type="ECO:0000313" key="7">
    <source>
        <dbReference type="EMBL" id="QSV44579.1"/>
    </source>
</evidence>
<dbReference type="RefSeq" id="WP_207162340.1">
    <property type="nucleotide sequence ID" value="NZ_CP071382.1"/>
</dbReference>
<keyword evidence="2" id="KW-1003">Cell membrane</keyword>
<dbReference type="InterPro" id="IPR004670">
    <property type="entry name" value="NhaA"/>
</dbReference>
<feature type="transmembrane region" description="Helical" evidence="6">
    <location>
        <begin position="287"/>
        <end position="309"/>
    </location>
</feature>
<dbReference type="Proteomes" id="UP000663651">
    <property type="component" value="Chromosome"/>
</dbReference>
<feature type="transmembrane region" description="Helical" evidence="6">
    <location>
        <begin position="80"/>
        <end position="104"/>
    </location>
</feature>
<feature type="transmembrane region" description="Helical" evidence="6">
    <location>
        <begin position="12"/>
        <end position="29"/>
    </location>
</feature>
<feature type="transmembrane region" description="Helical" evidence="6">
    <location>
        <begin position="355"/>
        <end position="376"/>
    </location>
</feature>
<feature type="transmembrane region" description="Helical" evidence="6">
    <location>
        <begin position="171"/>
        <end position="190"/>
    </location>
</feature>
<dbReference type="EMBL" id="CP071382">
    <property type="protein sequence ID" value="QSV44579.1"/>
    <property type="molecule type" value="Genomic_DNA"/>
</dbReference>
<dbReference type="PANTHER" id="PTHR30341:SF0">
    <property type="entry name" value="NA(+)_H(+) ANTIPORTER NHAA"/>
    <property type="match status" value="1"/>
</dbReference>
<dbReference type="PANTHER" id="PTHR30341">
    <property type="entry name" value="SODIUM ION/PROTON ANTIPORTER NHAA-RELATED"/>
    <property type="match status" value="1"/>
</dbReference>
<dbReference type="Pfam" id="PF06965">
    <property type="entry name" value="Na_H_antiport_1"/>
    <property type="match status" value="1"/>
</dbReference>
<comment type="subcellular location">
    <subcellularLocation>
        <location evidence="1">Cell inner membrane</location>
        <topology evidence="1">Multi-pass membrane protein</topology>
    </subcellularLocation>
</comment>
<evidence type="ECO:0000256" key="6">
    <source>
        <dbReference type="SAM" id="Phobius"/>
    </source>
</evidence>
<sequence>MQKHLNMLREFSLPLIAGVVVALVWANFWPETYHEFNYKQLLGPLNFHFITNDIFMVFFFAIAAAEITESCMPGGDFHPLGKAAGPLLATVGGIIGPVAVYLLLNQVFGSANLVSGWGIPTATDIAISWLVARIVFGANHPAVSFLLLLAIADDAVGLAIIAFFYPDPSHPLEPAWLILVAAGMGIAWALRRSRIRNYWPYLIAGGGAGWAGLYNAGLHPALSLVFVVPFLPHPWRETRHLFEEDPRDASTLAAFEHEWKVVVDFGLFFFGLANAGVEFSSFGTATWLVFGSLLFGKTLGIFLFAWAGHRLRLKLPEGMDYGHLLLVGIIAGIGFTVSLFIAGEAFADPQLQDEARMGAILSISMAVIAIAAGKIMGVRRKI</sequence>
<dbReference type="Gene3D" id="1.20.1530.10">
    <property type="entry name" value="Na+/H+ antiporter like domain"/>
    <property type="match status" value="1"/>
</dbReference>
<protein>
    <submittedName>
        <fullName evidence="7">Na+/H+ antiporter NhaA</fullName>
    </submittedName>
</protein>
<feature type="transmembrane region" description="Helical" evidence="6">
    <location>
        <begin position="143"/>
        <end position="165"/>
    </location>
</feature>
<organism evidence="7 8">
    <name type="scientific">Geobacter benzoatilyticus</name>
    <dbReference type="NCBI Taxonomy" id="2815309"/>
    <lineage>
        <taxon>Bacteria</taxon>
        <taxon>Pseudomonadati</taxon>
        <taxon>Thermodesulfobacteriota</taxon>
        <taxon>Desulfuromonadia</taxon>
        <taxon>Geobacterales</taxon>
        <taxon>Geobacteraceae</taxon>
        <taxon>Geobacter</taxon>
    </lineage>
</organism>
<dbReference type="InterPro" id="IPR023171">
    <property type="entry name" value="Na/H_antiporter_dom_sf"/>
</dbReference>
<keyword evidence="5 6" id="KW-0472">Membrane</keyword>
<evidence type="ECO:0000256" key="5">
    <source>
        <dbReference type="ARBA" id="ARBA00023136"/>
    </source>
</evidence>
<evidence type="ECO:0000256" key="1">
    <source>
        <dbReference type="ARBA" id="ARBA00004429"/>
    </source>
</evidence>
<evidence type="ECO:0000256" key="2">
    <source>
        <dbReference type="ARBA" id="ARBA00022475"/>
    </source>
</evidence>
<keyword evidence="4 6" id="KW-1133">Transmembrane helix</keyword>
<name>A0ABX7PZL8_9BACT</name>
<evidence type="ECO:0000313" key="8">
    <source>
        <dbReference type="Proteomes" id="UP000663651"/>
    </source>
</evidence>
<proteinExistence type="predicted"/>
<keyword evidence="3 6" id="KW-0812">Transmembrane</keyword>
<reference evidence="7 8" key="1">
    <citation type="submission" date="2021-03" db="EMBL/GenBank/DDBJ databases">
        <title>Geobacter metallireducens gen. nov. sp. nov., a microorganism capable of coupling the complete oxidation of organic compounds to the reduction of iron and other metals.</title>
        <authorList>
            <person name="Li Y."/>
        </authorList>
    </citation>
    <scope>NUCLEOTIDE SEQUENCE [LARGE SCALE GENOMIC DNA]</scope>
    <source>
        <strain evidence="7 8">Jerry-YX</strain>
    </source>
</reference>